<gene>
    <name evidence="2" type="ORF">AAF712_012020</name>
</gene>
<sequence>MKTTDVHNVVHYNEQSRCFLAKHATEKDRYLVFSSPQNIQSKLPSFIRPHVDVSTINPDSIFSAKQLNWFDPTRPYLPFIPRFDAIMRHHPAFRTLAYQYGRFPIVQVTAGQHRLDPNVAASWDTLERWLRNMATQLHLLGDPPSTLIPKDFQPWPYPSRSGYLTFQSTHPNIQHMAARTRDSFLPLIAHCSLLLFWCHERCQKINDDGVAFEWLTLIKDENKSGEEAQQQHRSWISELLHSFVGDADILRIGTILDGTKTDCPNWLWHLRRVNMPVYIYWGYLDELSGSPLTSPTADYGPWAPRTDEKYVRLYNLAPKNTDIDDLHKTVATNSFTTPHLSPFPSLDPIALQTEIMSIPLFPRSGQLPGECIHAYLQRQKGKHKELSADESLLHRQQRLKREQDYAKKPCPGKRGPRIWYWENADHDFRVRTLMSREEGSHIWARYGFNQKRYDSFQNCWDISSELDDDYDDYDLSDGEADERSNAIPTASLDMESSESCIESSTAVDPLLIQRDSHDTRPNSTNDTQPHSQPCNAIESSETYHAQDNNEVLLLISDAVPSNRTSMRIQQNMGNAAKTVSHTEQRLSQERIDSDTSTDSITKTTTTRYHSPYSSEAMDEDNNTDDEELEWKIMMSLRNPPSFIPNSDNILTVTPQEVVERLILTEEDAEGFEYEFNYSMEDIAKQVYGFTGEPFNVPEHLTTDWNIAQEAFGNGRWMDNEMNASFKEYEPLPFTKNQLRGFLQMIQDNPIPLPWITSPTIPSLDIHQTLSDIHRKDLWYFNVTLRDLNDGLYYHLQWPKTSLSILVHDPVTILRLVRRGKAAAYTDTAAFLFQEGIAFQTLAAGPIPQCDRDEVHTVEETFETKQDFKGPRLGYVYERRKADAHDFSTYRFARNEFLRGQNGRAAGLAGGVIGRIAKEVLNEEDVIHGPEVPRVFSEGKCFFTHEGIGYWDNVLTEEEIDLICGVYYFTTDHTRDYGHEKYLSSHRSWFPRPTSFNASTFNIGFWSKDCEKWYRHRIRMAKTDQADLLSGTRWRGALRFNSHVPRIMKDNQRLARDFVESRL</sequence>
<reference evidence="2 3" key="1">
    <citation type="submission" date="2024-05" db="EMBL/GenBank/DDBJ databases">
        <title>A draft genome resource for the thread blight pathogen Marasmius tenuissimus strain MS-2.</title>
        <authorList>
            <person name="Yulfo-Soto G.E."/>
            <person name="Baruah I.K."/>
            <person name="Amoako-Attah I."/>
            <person name="Bukari Y."/>
            <person name="Meinhardt L.W."/>
            <person name="Bailey B.A."/>
            <person name="Cohen S.P."/>
        </authorList>
    </citation>
    <scope>NUCLEOTIDE SEQUENCE [LARGE SCALE GENOMIC DNA]</scope>
    <source>
        <strain evidence="2 3">MS-2</strain>
    </source>
</reference>
<evidence type="ECO:0000313" key="3">
    <source>
        <dbReference type="Proteomes" id="UP001437256"/>
    </source>
</evidence>
<evidence type="ECO:0000256" key="1">
    <source>
        <dbReference type="SAM" id="MobiDB-lite"/>
    </source>
</evidence>
<dbReference type="Proteomes" id="UP001437256">
    <property type="component" value="Unassembled WGS sequence"/>
</dbReference>
<proteinExistence type="predicted"/>
<feature type="compositionally biased region" description="Polar residues" evidence="1">
    <location>
        <begin position="521"/>
        <end position="535"/>
    </location>
</feature>
<feature type="compositionally biased region" description="Basic and acidic residues" evidence="1">
    <location>
        <begin position="580"/>
        <end position="593"/>
    </location>
</feature>
<keyword evidence="3" id="KW-1185">Reference proteome</keyword>
<evidence type="ECO:0000313" key="2">
    <source>
        <dbReference type="EMBL" id="KAL0061150.1"/>
    </source>
</evidence>
<name>A0ABR2ZII0_9AGAR</name>
<accession>A0ABR2ZII0</accession>
<feature type="region of interest" description="Disordered" evidence="1">
    <location>
        <begin position="474"/>
        <end position="499"/>
    </location>
</feature>
<comment type="caution">
    <text evidence="2">The sequence shown here is derived from an EMBL/GenBank/DDBJ whole genome shotgun (WGS) entry which is preliminary data.</text>
</comment>
<feature type="compositionally biased region" description="Low complexity" evidence="1">
    <location>
        <begin position="594"/>
        <end position="603"/>
    </location>
</feature>
<evidence type="ECO:0008006" key="4">
    <source>
        <dbReference type="Google" id="ProtNLM"/>
    </source>
</evidence>
<feature type="region of interest" description="Disordered" evidence="1">
    <location>
        <begin position="515"/>
        <end position="535"/>
    </location>
</feature>
<feature type="region of interest" description="Disordered" evidence="1">
    <location>
        <begin position="574"/>
        <end position="603"/>
    </location>
</feature>
<organism evidence="2 3">
    <name type="scientific">Marasmius tenuissimus</name>
    <dbReference type="NCBI Taxonomy" id="585030"/>
    <lineage>
        <taxon>Eukaryota</taxon>
        <taxon>Fungi</taxon>
        <taxon>Dikarya</taxon>
        <taxon>Basidiomycota</taxon>
        <taxon>Agaricomycotina</taxon>
        <taxon>Agaricomycetes</taxon>
        <taxon>Agaricomycetidae</taxon>
        <taxon>Agaricales</taxon>
        <taxon>Marasmiineae</taxon>
        <taxon>Marasmiaceae</taxon>
        <taxon>Marasmius</taxon>
    </lineage>
</organism>
<protein>
    <recommendedName>
        <fullName evidence="4">Aminotransferase-like plant mobile domain-containing protein</fullName>
    </recommendedName>
</protein>
<dbReference type="EMBL" id="JBBXMP010000146">
    <property type="protein sequence ID" value="KAL0061150.1"/>
    <property type="molecule type" value="Genomic_DNA"/>
</dbReference>